<dbReference type="OrthoDB" id="9790826at2"/>
<dbReference type="Pfam" id="PF08888">
    <property type="entry name" value="HopJ"/>
    <property type="match status" value="1"/>
</dbReference>
<dbReference type="InterPro" id="IPR038604">
    <property type="entry name" value="HopJ_sf"/>
</dbReference>
<sequence>MTHIFLQKLENNPEQISFDETIAYIDENYDFSPTAFINGELRNEANQNNGSCKIFGFAKLKNLSKDTTLQLFGDFYRLDVLNNPNGSDHLNIRNFIKFGWEGLTFENDSLALK</sequence>
<reference evidence="2" key="1">
    <citation type="submission" date="2016-10" db="EMBL/GenBank/DDBJ databases">
        <authorList>
            <person name="Varghese N."/>
            <person name="Submissions S."/>
        </authorList>
    </citation>
    <scope>NUCLEOTIDE SEQUENCE [LARGE SCALE GENOMIC DNA]</scope>
    <source>
        <strain evidence="2">DSM 19482</strain>
    </source>
</reference>
<dbReference type="Proteomes" id="UP000187261">
    <property type="component" value="Unassembled WGS sequence"/>
</dbReference>
<evidence type="ECO:0000313" key="2">
    <source>
        <dbReference type="Proteomes" id="UP000187261"/>
    </source>
</evidence>
<dbReference type="Gene3D" id="3.20.160.10">
    <property type="entry name" value="vpa0580 domain like"/>
    <property type="match status" value="1"/>
</dbReference>
<accession>A0A1U7PX61</accession>
<organism evidence="1 2">
    <name type="scientific">Epilithonimonas bovis DSM 19482</name>
    <dbReference type="NCBI Taxonomy" id="1121284"/>
    <lineage>
        <taxon>Bacteria</taxon>
        <taxon>Pseudomonadati</taxon>
        <taxon>Bacteroidota</taxon>
        <taxon>Flavobacteriia</taxon>
        <taxon>Flavobacteriales</taxon>
        <taxon>Weeksellaceae</taxon>
        <taxon>Chryseobacterium group</taxon>
        <taxon>Epilithonimonas</taxon>
    </lineage>
</organism>
<dbReference type="STRING" id="1121284.SAMN05660493_01250"/>
<dbReference type="EMBL" id="FTPU01000010">
    <property type="protein sequence ID" value="SIT96563.1"/>
    <property type="molecule type" value="Genomic_DNA"/>
</dbReference>
<protein>
    <submittedName>
        <fullName evidence="1">HopJ type III effector protein</fullName>
    </submittedName>
</protein>
<dbReference type="InterPro" id="IPR014984">
    <property type="entry name" value="HopJ"/>
</dbReference>
<keyword evidence="2" id="KW-1185">Reference proteome</keyword>
<dbReference type="RefSeq" id="WP_076782753.1">
    <property type="nucleotide sequence ID" value="NZ_FTPU01000010.1"/>
</dbReference>
<name>A0A1U7PX61_9FLAO</name>
<dbReference type="AlphaFoldDB" id="A0A1U7PX61"/>
<gene>
    <name evidence="1" type="ORF">SAMN05660493_01250</name>
</gene>
<evidence type="ECO:0000313" key="1">
    <source>
        <dbReference type="EMBL" id="SIT96563.1"/>
    </source>
</evidence>
<proteinExistence type="predicted"/>